<dbReference type="Proteomes" id="UP001159363">
    <property type="component" value="Chromosome 5"/>
</dbReference>
<sequence length="580" mass="64692">MEVLGAEVGIEERRNGRAVEMKDPRENQLISFIVRHYSRLQSSPRLLINEAGPSGLPSPLASPIAAASPRDRYSERALDWSSDSDIKGWPSSRLSGVRTIGRLEAGQTQIQMPHECSESQAMFNVGRYKDVRSRGAVYAQRYRDDCATFHRRSLYRCNLHGRQCDQAVTWWTNFLKVKVYTSRTSRRGLQDVSGRRVDVRQPPTKKITDLRSSLREERNQLPRKLLNRLVESMSWRAACVAIRDEAVKVTYTWNVIDFSPTASLRIPSYELNASRRKIHNRPTGNLLPSPANRRPYGTCSSQPDTRKVPRASRSQTEERTLFDFRRVSLSDIRIVVIVPDDAAGQRVFSGISCFPRLLHSGAAPYSSRWQEPSESLHSSFFPSWCNNFLCGGAIGEGRSQVHCSLKSVQEVGGVVGRTGGVVQGRSVSRRAVSCCPPDLEIATNSFVLLQSWHLPRRDSAKLQSAADVWRRATVLAWVWMCSHVLQSPANDAATGRLSSISTRGRAPLRTLNPTVADLICTVQDHDGNTARLARRSDEALALRVSVARIAPSHLDLGRAGAHTLLLKADCEIPPIGRVTI</sequence>
<gene>
    <name evidence="2" type="ORF">PR048_016682</name>
</gene>
<evidence type="ECO:0000256" key="1">
    <source>
        <dbReference type="SAM" id="MobiDB-lite"/>
    </source>
</evidence>
<organism evidence="2 3">
    <name type="scientific">Dryococelus australis</name>
    <dbReference type="NCBI Taxonomy" id="614101"/>
    <lineage>
        <taxon>Eukaryota</taxon>
        <taxon>Metazoa</taxon>
        <taxon>Ecdysozoa</taxon>
        <taxon>Arthropoda</taxon>
        <taxon>Hexapoda</taxon>
        <taxon>Insecta</taxon>
        <taxon>Pterygota</taxon>
        <taxon>Neoptera</taxon>
        <taxon>Polyneoptera</taxon>
        <taxon>Phasmatodea</taxon>
        <taxon>Verophasmatodea</taxon>
        <taxon>Anareolatae</taxon>
        <taxon>Phasmatidae</taxon>
        <taxon>Eurycanthinae</taxon>
        <taxon>Dryococelus</taxon>
    </lineage>
</organism>
<reference evidence="2 3" key="1">
    <citation type="submission" date="2023-02" db="EMBL/GenBank/DDBJ databases">
        <title>LHISI_Scaffold_Assembly.</title>
        <authorList>
            <person name="Stuart O.P."/>
            <person name="Cleave R."/>
            <person name="Magrath M.J.L."/>
            <person name="Mikheyev A.S."/>
        </authorList>
    </citation>
    <scope>NUCLEOTIDE SEQUENCE [LARGE SCALE GENOMIC DNA]</scope>
    <source>
        <strain evidence="2">Daus_M_001</strain>
        <tissue evidence="2">Leg muscle</tissue>
    </source>
</reference>
<keyword evidence="3" id="KW-1185">Reference proteome</keyword>
<evidence type="ECO:0000313" key="2">
    <source>
        <dbReference type="EMBL" id="KAJ8880216.1"/>
    </source>
</evidence>
<comment type="caution">
    <text evidence="2">The sequence shown here is derived from an EMBL/GenBank/DDBJ whole genome shotgun (WGS) entry which is preliminary data.</text>
</comment>
<evidence type="ECO:0000313" key="3">
    <source>
        <dbReference type="Proteomes" id="UP001159363"/>
    </source>
</evidence>
<protein>
    <submittedName>
        <fullName evidence="2">Uncharacterized protein</fullName>
    </submittedName>
</protein>
<dbReference type="EMBL" id="JARBHB010000006">
    <property type="protein sequence ID" value="KAJ8880216.1"/>
    <property type="molecule type" value="Genomic_DNA"/>
</dbReference>
<name>A0ABQ9H7D7_9NEOP</name>
<feature type="region of interest" description="Disordered" evidence="1">
    <location>
        <begin position="280"/>
        <end position="314"/>
    </location>
</feature>
<proteinExistence type="predicted"/>
<accession>A0ABQ9H7D7</accession>